<evidence type="ECO:0000313" key="2">
    <source>
        <dbReference type="Proteomes" id="UP001151532"/>
    </source>
</evidence>
<name>A0A9Q0P037_SALPP</name>
<reference evidence="1" key="2">
    <citation type="journal article" date="2023" name="Int. J. Mol. Sci.">
        <title>De Novo Assembly and Annotation of 11 Diverse Shrub Willow (Salix) Genomes Reveals Novel Gene Organization in Sex-Linked Regions.</title>
        <authorList>
            <person name="Hyden B."/>
            <person name="Feng K."/>
            <person name="Yates T.B."/>
            <person name="Jawdy S."/>
            <person name="Cereghino C."/>
            <person name="Smart L.B."/>
            <person name="Muchero W."/>
        </authorList>
    </citation>
    <scope>NUCLEOTIDE SEQUENCE</scope>
    <source>
        <tissue evidence="1">Shoot tip</tissue>
    </source>
</reference>
<accession>A0A9Q0P037</accession>
<dbReference type="EMBL" id="JAPFFK010000020">
    <property type="protein sequence ID" value="KAJ6679138.1"/>
    <property type="molecule type" value="Genomic_DNA"/>
</dbReference>
<reference evidence="1" key="1">
    <citation type="submission" date="2022-11" db="EMBL/GenBank/DDBJ databases">
        <authorList>
            <person name="Hyden B.L."/>
            <person name="Feng K."/>
            <person name="Yates T."/>
            <person name="Jawdy S."/>
            <person name="Smart L.B."/>
            <person name="Muchero W."/>
        </authorList>
    </citation>
    <scope>NUCLEOTIDE SEQUENCE</scope>
    <source>
        <tissue evidence="1">Shoot tip</tissue>
    </source>
</reference>
<dbReference type="AlphaFoldDB" id="A0A9Q0P037"/>
<gene>
    <name evidence="1" type="ORF">OIU79_018988</name>
</gene>
<dbReference type="Proteomes" id="UP001151532">
    <property type="component" value="Chromosome 14"/>
</dbReference>
<proteinExistence type="predicted"/>
<evidence type="ECO:0000313" key="1">
    <source>
        <dbReference type="EMBL" id="KAJ6679138.1"/>
    </source>
</evidence>
<sequence length="52" mass="6001">MSIAKMLLPVALSYSSSILPMNLHFNQLSLQLLFYTFLLNMPPQTFFSHLLQ</sequence>
<organism evidence="1 2">
    <name type="scientific">Salix purpurea</name>
    <name type="common">Purple osier willow</name>
    <dbReference type="NCBI Taxonomy" id="77065"/>
    <lineage>
        <taxon>Eukaryota</taxon>
        <taxon>Viridiplantae</taxon>
        <taxon>Streptophyta</taxon>
        <taxon>Embryophyta</taxon>
        <taxon>Tracheophyta</taxon>
        <taxon>Spermatophyta</taxon>
        <taxon>Magnoliopsida</taxon>
        <taxon>eudicotyledons</taxon>
        <taxon>Gunneridae</taxon>
        <taxon>Pentapetalae</taxon>
        <taxon>rosids</taxon>
        <taxon>fabids</taxon>
        <taxon>Malpighiales</taxon>
        <taxon>Salicaceae</taxon>
        <taxon>Saliceae</taxon>
        <taxon>Salix</taxon>
    </lineage>
</organism>
<keyword evidence="2" id="KW-1185">Reference proteome</keyword>
<comment type="caution">
    <text evidence="1">The sequence shown here is derived from an EMBL/GenBank/DDBJ whole genome shotgun (WGS) entry which is preliminary data.</text>
</comment>
<protein>
    <submittedName>
        <fullName evidence="1">Uncharacterized protein</fullName>
    </submittedName>
</protein>